<accession>A0A143YLP7</accession>
<dbReference type="GO" id="GO:0009055">
    <property type="term" value="F:electron transfer activity"/>
    <property type="evidence" value="ECO:0007669"/>
    <property type="project" value="TreeGrafter"/>
</dbReference>
<dbReference type="InterPro" id="IPR003680">
    <property type="entry name" value="Flavodoxin_fold"/>
</dbReference>
<dbReference type="Proteomes" id="UP000242754">
    <property type="component" value="Unassembled WGS sequence"/>
</dbReference>
<keyword evidence="1" id="KW-0560">Oxidoreductase</keyword>
<keyword evidence="4" id="KW-1185">Reference proteome</keyword>
<dbReference type="OrthoDB" id="9798454at2"/>
<dbReference type="EMBL" id="FJNE01000004">
    <property type="protein sequence ID" value="CZQ93016.1"/>
    <property type="molecule type" value="Genomic_DNA"/>
</dbReference>
<dbReference type="AlphaFoldDB" id="A0A143YLP7"/>
<dbReference type="Gene3D" id="3.40.50.360">
    <property type="match status" value="1"/>
</dbReference>
<dbReference type="RefSeq" id="WP_087033158.1">
    <property type="nucleotide sequence ID" value="NZ_FJNE01000004.1"/>
</dbReference>
<sequence length="231" mass="26584">MQTLVIISHPTIEDSNAQQFLRESTPAEGVTRHHLEAAYPDGKIDVEYEQHLLLQYDRILFQFPFYWYSSPALLKHWQDLVLTEGFAYGKNGNRLSGKEFGLILSTGIHESEYRAGGREGYTISELTRPYQAMAAKCGLLYLPAFVISKFDYRDDREKKRLLVAYQQYLTKENDGSLRTAEDWFKGQLRTVGKAGLSDVDQRLVDQLVGVLDENRDHLDDLLWSLEQMGEN</sequence>
<reference evidence="3 4" key="1">
    <citation type="submission" date="2016-02" db="EMBL/GenBank/DDBJ databases">
        <authorList>
            <person name="Wen L."/>
            <person name="He K."/>
            <person name="Yang H."/>
        </authorList>
    </citation>
    <scope>NUCLEOTIDE SEQUENCE [LARGE SCALE GENOMIC DNA]</scope>
    <source>
        <strain evidence="3">Trichococcus palustris</strain>
    </source>
</reference>
<evidence type="ECO:0000256" key="1">
    <source>
        <dbReference type="ARBA" id="ARBA00023002"/>
    </source>
</evidence>
<organism evidence="3 4">
    <name type="scientific">Trichococcus palustris</name>
    <dbReference type="NCBI Taxonomy" id="140314"/>
    <lineage>
        <taxon>Bacteria</taxon>
        <taxon>Bacillati</taxon>
        <taxon>Bacillota</taxon>
        <taxon>Bacilli</taxon>
        <taxon>Lactobacillales</taxon>
        <taxon>Carnobacteriaceae</taxon>
        <taxon>Trichococcus</taxon>
    </lineage>
</organism>
<dbReference type="SUPFAM" id="SSF52218">
    <property type="entry name" value="Flavoproteins"/>
    <property type="match status" value="1"/>
</dbReference>
<dbReference type="Pfam" id="PF02525">
    <property type="entry name" value="Flavodoxin_2"/>
    <property type="match status" value="1"/>
</dbReference>
<feature type="domain" description="Flavodoxin-like fold" evidence="2">
    <location>
        <begin position="1"/>
        <end position="167"/>
    </location>
</feature>
<dbReference type="PANTHER" id="PTHR47307:SF1">
    <property type="entry name" value="GLUTATHIONE-REGULATED POTASSIUM-EFFLUX SYSTEM ANCILLARY PROTEIN KEFG"/>
    <property type="match status" value="1"/>
</dbReference>
<name>A0A143YLP7_9LACT</name>
<proteinExistence type="predicted"/>
<dbReference type="PANTHER" id="PTHR47307">
    <property type="entry name" value="GLUTATHIONE-REGULATED POTASSIUM-EFFLUX SYSTEM ANCILLARY PROTEIN KEFG"/>
    <property type="match status" value="1"/>
</dbReference>
<evidence type="ECO:0000259" key="2">
    <source>
        <dbReference type="Pfam" id="PF02525"/>
    </source>
</evidence>
<dbReference type="GO" id="GO:0003955">
    <property type="term" value="F:NAD(P)H dehydrogenase (quinone) activity"/>
    <property type="evidence" value="ECO:0007669"/>
    <property type="project" value="TreeGrafter"/>
</dbReference>
<evidence type="ECO:0000313" key="4">
    <source>
        <dbReference type="Proteomes" id="UP000242754"/>
    </source>
</evidence>
<dbReference type="InterPro" id="IPR046980">
    <property type="entry name" value="KefG/KefF"/>
</dbReference>
<protein>
    <recommendedName>
        <fullName evidence="2">Flavodoxin-like fold domain-containing protein</fullName>
    </recommendedName>
</protein>
<gene>
    <name evidence="3" type="ORF">Tpal_1574</name>
</gene>
<dbReference type="STRING" id="140314.SAMN04488076_106150"/>
<evidence type="ECO:0000313" key="3">
    <source>
        <dbReference type="EMBL" id="CZQ93016.1"/>
    </source>
</evidence>
<dbReference type="InterPro" id="IPR029039">
    <property type="entry name" value="Flavoprotein-like_sf"/>
</dbReference>
<dbReference type="GO" id="GO:0010181">
    <property type="term" value="F:FMN binding"/>
    <property type="evidence" value="ECO:0007669"/>
    <property type="project" value="TreeGrafter"/>
</dbReference>